<keyword evidence="3" id="KW-0808">Transferase</keyword>
<keyword evidence="4" id="KW-0472">Membrane</keyword>
<keyword evidence="7" id="KW-1185">Reference proteome</keyword>
<evidence type="ECO:0000256" key="3">
    <source>
        <dbReference type="ARBA" id="ARBA00022679"/>
    </source>
</evidence>
<organism evidence="6 7">
    <name type="scientific">Nyssa sinensis</name>
    <dbReference type="NCBI Taxonomy" id="561372"/>
    <lineage>
        <taxon>Eukaryota</taxon>
        <taxon>Viridiplantae</taxon>
        <taxon>Streptophyta</taxon>
        <taxon>Embryophyta</taxon>
        <taxon>Tracheophyta</taxon>
        <taxon>Spermatophyta</taxon>
        <taxon>Magnoliopsida</taxon>
        <taxon>eudicotyledons</taxon>
        <taxon>Gunneridae</taxon>
        <taxon>Pentapetalae</taxon>
        <taxon>asterids</taxon>
        <taxon>Cornales</taxon>
        <taxon>Nyssaceae</taxon>
        <taxon>Nyssa</taxon>
    </lineage>
</organism>
<protein>
    <submittedName>
        <fullName evidence="6">Uncharacterized protein</fullName>
    </submittedName>
</protein>
<evidence type="ECO:0000256" key="4">
    <source>
        <dbReference type="ARBA" id="ARBA00023136"/>
    </source>
</evidence>
<dbReference type="Pfam" id="PF02485">
    <property type="entry name" value="Branch"/>
    <property type="match status" value="1"/>
</dbReference>
<accession>A0A5J5BEY7</accession>
<evidence type="ECO:0000313" key="6">
    <source>
        <dbReference type="EMBL" id="KAA8541259.1"/>
    </source>
</evidence>
<reference evidence="6 7" key="1">
    <citation type="submission" date="2019-09" db="EMBL/GenBank/DDBJ databases">
        <title>A chromosome-level genome assembly of the Chinese tupelo Nyssa sinensis.</title>
        <authorList>
            <person name="Yang X."/>
            <person name="Kang M."/>
            <person name="Yang Y."/>
            <person name="Xiong H."/>
            <person name="Wang M."/>
            <person name="Zhang Z."/>
            <person name="Wang Z."/>
            <person name="Wu H."/>
            <person name="Ma T."/>
            <person name="Liu J."/>
            <person name="Xi Z."/>
        </authorList>
    </citation>
    <scope>NUCLEOTIDE SEQUENCE [LARGE SCALE GENOMIC DNA]</scope>
    <source>
        <strain evidence="6">J267</strain>
        <tissue evidence="6">Leaf</tissue>
    </source>
</reference>
<dbReference type="Proteomes" id="UP000325577">
    <property type="component" value="Linkage Group LG13"/>
</dbReference>
<dbReference type="GO" id="GO:0016020">
    <property type="term" value="C:membrane"/>
    <property type="evidence" value="ECO:0007669"/>
    <property type="project" value="UniProtKB-SubCell"/>
</dbReference>
<dbReference type="AlphaFoldDB" id="A0A5J5BEY7"/>
<keyword evidence="2" id="KW-0328">Glycosyltransferase</keyword>
<dbReference type="PANTHER" id="PTHR31042">
    <property type="entry name" value="CORE-2/I-BRANCHING BETA-1,6-N-ACETYLGLUCOSAMINYLTRANSFERASE FAMILY PROTEIN-RELATED"/>
    <property type="match status" value="1"/>
</dbReference>
<comment type="subcellular location">
    <subcellularLocation>
        <location evidence="1">Membrane</location>
        <topology evidence="1">Single-pass type II membrane protein</topology>
    </subcellularLocation>
</comment>
<evidence type="ECO:0000256" key="5">
    <source>
        <dbReference type="ARBA" id="ARBA00023180"/>
    </source>
</evidence>
<dbReference type="EMBL" id="CM018036">
    <property type="protein sequence ID" value="KAA8541259.1"/>
    <property type="molecule type" value="Genomic_DNA"/>
</dbReference>
<evidence type="ECO:0000256" key="2">
    <source>
        <dbReference type="ARBA" id="ARBA00022676"/>
    </source>
</evidence>
<evidence type="ECO:0000256" key="1">
    <source>
        <dbReference type="ARBA" id="ARBA00004606"/>
    </source>
</evidence>
<dbReference type="GO" id="GO:0016757">
    <property type="term" value="F:glycosyltransferase activity"/>
    <property type="evidence" value="ECO:0007669"/>
    <property type="project" value="UniProtKB-KW"/>
</dbReference>
<sequence>MTTLAAKVIVEFAASGRLSTGRNNGKNNIEAWRVEDCRELVQKRVNWSREASGREPVQVDQLVALDDVAVNVGVEHSQRLTDDVGVDGADDVVDDVWAHESMKPVIKLKLCRKGSQWFEMDRDLAVEVITDPKYFPIFERYCKPPCYSDEHYLCTLVSMRFWERNSNRSLTWVDWSKAGPHHPTRFYRTEVTIELLKKMRRGSYPPMRSGAGRRAGLRMLIRLNGVSSSYAYN</sequence>
<name>A0A5J5BEY7_9ASTE</name>
<dbReference type="PANTHER" id="PTHR31042:SF153">
    <property type="entry name" value="GLYCOSYLTRANSFERASE BC10-LIKE"/>
    <property type="match status" value="1"/>
</dbReference>
<gene>
    <name evidence="6" type="ORF">F0562_025134</name>
</gene>
<evidence type="ECO:0000313" key="7">
    <source>
        <dbReference type="Proteomes" id="UP000325577"/>
    </source>
</evidence>
<dbReference type="OrthoDB" id="191334at2759"/>
<dbReference type="InterPro" id="IPR003406">
    <property type="entry name" value="Glyco_trans_14"/>
</dbReference>
<dbReference type="InterPro" id="IPR044174">
    <property type="entry name" value="BC10-like"/>
</dbReference>
<proteinExistence type="predicted"/>
<keyword evidence="5" id="KW-0325">Glycoprotein</keyword>